<gene>
    <name evidence="1" type="ORF">CEXT_746691</name>
</gene>
<reference evidence="1 2" key="1">
    <citation type="submission" date="2021-06" db="EMBL/GenBank/DDBJ databases">
        <title>Caerostris extrusa draft genome.</title>
        <authorList>
            <person name="Kono N."/>
            <person name="Arakawa K."/>
        </authorList>
    </citation>
    <scope>NUCLEOTIDE SEQUENCE [LARGE SCALE GENOMIC DNA]</scope>
</reference>
<accession>A0AAV4YBU6</accession>
<protein>
    <submittedName>
        <fullName evidence="1">Uncharacterized protein</fullName>
    </submittedName>
</protein>
<sequence>MVGSNDDTVFATALESISRATASRCHGDDHGMTQPVLVAVTATQWARGQDGDPYATAGKRMTLMQKILKCCAGFGFRSETVKVLMHLNEYMKW</sequence>
<name>A0AAV4YBU6_CAEEX</name>
<keyword evidence="2" id="KW-1185">Reference proteome</keyword>
<evidence type="ECO:0000313" key="2">
    <source>
        <dbReference type="Proteomes" id="UP001054945"/>
    </source>
</evidence>
<comment type="caution">
    <text evidence="1">The sequence shown here is derived from an EMBL/GenBank/DDBJ whole genome shotgun (WGS) entry which is preliminary data.</text>
</comment>
<evidence type="ECO:0000313" key="1">
    <source>
        <dbReference type="EMBL" id="GIZ04478.1"/>
    </source>
</evidence>
<dbReference type="EMBL" id="BPLR01019092">
    <property type="protein sequence ID" value="GIZ04478.1"/>
    <property type="molecule type" value="Genomic_DNA"/>
</dbReference>
<dbReference type="AlphaFoldDB" id="A0AAV4YBU6"/>
<dbReference type="Proteomes" id="UP001054945">
    <property type="component" value="Unassembled WGS sequence"/>
</dbReference>
<proteinExistence type="predicted"/>
<organism evidence="1 2">
    <name type="scientific">Caerostris extrusa</name>
    <name type="common">Bark spider</name>
    <name type="synonym">Caerostris bankana</name>
    <dbReference type="NCBI Taxonomy" id="172846"/>
    <lineage>
        <taxon>Eukaryota</taxon>
        <taxon>Metazoa</taxon>
        <taxon>Ecdysozoa</taxon>
        <taxon>Arthropoda</taxon>
        <taxon>Chelicerata</taxon>
        <taxon>Arachnida</taxon>
        <taxon>Araneae</taxon>
        <taxon>Araneomorphae</taxon>
        <taxon>Entelegynae</taxon>
        <taxon>Araneoidea</taxon>
        <taxon>Araneidae</taxon>
        <taxon>Caerostris</taxon>
    </lineage>
</organism>